<dbReference type="Gene3D" id="2.40.50.480">
    <property type="match status" value="1"/>
</dbReference>
<reference evidence="2 3" key="1">
    <citation type="submission" date="2015-07" db="EMBL/GenBank/DDBJ databases">
        <title>Genome sequencing project for genomic taxonomy and phylogenomics of Bacillus-like bacteria.</title>
        <authorList>
            <person name="Liu B."/>
            <person name="Wang J."/>
            <person name="Zhu Y."/>
            <person name="Liu G."/>
            <person name="Chen Q."/>
            <person name="Chen Z."/>
            <person name="Che J."/>
            <person name="Ge C."/>
            <person name="Shi H."/>
            <person name="Pan Z."/>
            <person name="Liu X."/>
        </authorList>
    </citation>
    <scope>NUCLEOTIDE SEQUENCE [LARGE SCALE GENOMIC DNA]</scope>
    <source>
        <strain evidence="2 3">DSM 54</strain>
    </source>
</reference>
<keyword evidence="1" id="KW-0812">Transmembrane</keyword>
<keyword evidence="1" id="KW-1133">Transmembrane helix</keyword>
<evidence type="ECO:0000313" key="3">
    <source>
        <dbReference type="Proteomes" id="UP000037977"/>
    </source>
</evidence>
<dbReference type="Pfam" id="PF06486">
    <property type="entry name" value="DUF1093"/>
    <property type="match status" value="1"/>
</dbReference>
<feature type="transmembrane region" description="Helical" evidence="1">
    <location>
        <begin position="6"/>
        <end position="25"/>
    </location>
</feature>
<keyword evidence="3" id="KW-1185">Reference proteome</keyword>
<evidence type="ECO:0000313" key="2">
    <source>
        <dbReference type="EMBL" id="KOY83784.1"/>
    </source>
</evidence>
<evidence type="ECO:0008006" key="4">
    <source>
        <dbReference type="Google" id="ProtNLM"/>
    </source>
</evidence>
<dbReference type="STRING" id="33935.ADM90_02480"/>
<evidence type="ECO:0000256" key="1">
    <source>
        <dbReference type="SAM" id="Phobius"/>
    </source>
</evidence>
<dbReference type="AlphaFoldDB" id="A0A0N1J0C9"/>
<dbReference type="PANTHER" id="PTHR36433:SF2">
    <property type="entry name" value="YXEA FAMILY PROTEIN"/>
    <property type="match status" value="1"/>
</dbReference>
<accession>A0A0N1J0C9</accession>
<name>A0A0N1J0C9_9BACI</name>
<dbReference type="PANTHER" id="PTHR36433">
    <property type="entry name" value="HYPOTHETICAL CYTOSOLIC PROTEIN"/>
    <property type="match status" value="1"/>
</dbReference>
<dbReference type="InterPro" id="IPR036166">
    <property type="entry name" value="YxeA-like_sf"/>
</dbReference>
<gene>
    <name evidence="2" type="ORF">ADM90_02480</name>
</gene>
<proteinExistence type="predicted"/>
<dbReference type="RefSeq" id="WP_053993486.1">
    <property type="nucleotide sequence ID" value="NZ_CP065643.1"/>
</dbReference>
<dbReference type="InterPro" id="IPR006542">
    <property type="entry name" value="DUF1093"/>
</dbReference>
<dbReference type="OrthoDB" id="8719215at2"/>
<sequence length="119" mass="13725">MKQAFLGIGALLMLFIAGLIVLITVDFNRLNKDAYYVQITADGEAEEHKADNGEIFTTYWYELPALNDKGEEKILKFSAQKNLRQDAYLQLYVKKESEVTSYDEIQFNKLPVKVQKQIK</sequence>
<dbReference type="EMBL" id="LGCI01000003">
    <property type="protein sequence ID" value="KOY83784.1"/>
    <property type="molecule type" value="Genomic_DNA"/>
</dbReference>
<dbReference type="PATRIC" id="fig|33935.3.peg.4690"/>
<organism evidence="2 3">
    <name type="scientific">Lysinibacillus macroides</name>
    <dbReference type="NCBI Taxonomy" id="33935"/>
    <lineage>
        <taxon>Bacteria</taxon>
        <taxon>Bacillati</taxon>
        <taxon>Bacillota</taxon>
        <taxon>Bacilli</taxon>
        <taxon>Bacillales</taxon>
        <taxon>Bacillaceae</taxon>
        <taxon>Lysinibacillus</taxon>
    </lineage>
</organism>
<keyword evidence="1" id="KW-0472">Membrane</keyword>
<dbReference type="SUPFAM" id="SSF159121">
    <property type="entry name" value="BC4932-like"/>
    <property type="match status" value="1"/>
</dbReference>
<dbReference type="Proteomes" id="UP000037977">
    <property type="component" value="Unassembled WGS sequence"/>
</dbReference>
<comment type="caution">
    <text evidence="2">The sequence shown here is derived from an EMBL/GenBank/DDBJ whole genome shotgun (WGS) entry which is preliminary data.</text>
</comment>
<protein>
    <recommendedName>
        <fullName evidence="4">YxeA family protein</fullName>
    </recommendedName>
</protein>
<dbReference type="NCBIfam" id="TIGR01655">
    <property type="entry name" value="yxeA_fam"/>
    <property type="match status" value="1"/>
</dbReference>